<dbReference type="NCBIfam" id="TIGR00229">
    <property type="entry name" value="sensory_box"/>
    <property type="match status" value="1"/>
</dbReference>
<dbReference type="InterPro" id="IPR035965">
    <property type="entry name" value="PAS-like_dom_sf"/>
</dbReference>
<dbReference type="PATRIC" id="fig|879567.3.peg.686"/>
<name>M1WJH4_PSEP2</name>
<dbReference type="PROSITE" id="PS50109">
    <property type="entry name" value="HIS_KIN"/>
    <property type="match status" value="1"/>
</dbReference>
<dbReference type="InterPro" id="IPR005467">
    <property type="entry name" value="His_kinase_dom"/>
</dbReference>
<evidence type="ECO:0000256" key="2">
    <source>
        <dbReference type="ARBA" id="ARBA00012438"/>
    </source>
</evidence>
<keyword evidence="6" id="KW-0808">Transferase</keyword>
<evidence type="ECO:0000313" key="7">
    <source>
        <dbReference type="Proteomes" id="UP000011724"/>
    </source>
</evidence>
<keyword evidence="3" id="KW-1133">Transmembrane helix</keyword>
<dbReference type="EC" id="2.7.13.3" evidence="2"/>
<dbReference type="STRING" id="1322246.BN4_10664"/>
<feature type="domain" description="PAS" evidence="5">
    <location>
        <begin position="321"/>
        <end position="375"/>
    </location>
</feature>
<feature type="transmembrane region" description="Helical" evidence="3">
    <location>
        <begin position="285"/>
        <end position="305"/>
    </location>
</feature>
<keyword evidence="3" id="KW-0472">Membrane</keyword>
<dbReference type="InterPro" id="IPR003594">
    <property type="entry name" value="HATPase_dom"/>
</dbReference>
<dbReference type="Gene3D" id="3.30.450.20">
    <property type="entry name" value="PAS domain"/>
    <property type="match status" value="2"/>
</dbReference>
<dbReference type="PROSITE" id="PS50112">
    <property type="entry name" value="PAS"/>
    <property type="match status" value="1"/>
</dbReference>
<keyword evidence="6" id="KW-0418">Kinase</keyword>
<sequence>MRLTTRLTLLISAFALFLLVITAFVYQQSYNALKDRIIFDSNLVGDKITDRLHHNFIFTEEYIKFFAITKGADMLSSAKHIGYDELSDQLRQYFINFFETEFGYRLFRDIQLTDYEGNVVASTAPVNENIAHQDWWKEVKEKGTAFSFTKQRSGAKLLTFAVSIVDNKKVTQGVVRANCTMTALVRGGGMEKVEMATRRIDLLTPQGEFLYSTALHRTFAHYADTALFNKIKNGQNSFVHRTKSGLKELIIAKPHLHHHSRDFPWILVLHLDYHKLFEPVLNLRWWIAAGMSALVLTAVIFFIMVKDITSRKEYEQALLKNQQLLQAILEGIEAAVLFIDKETLTITWANTVTEQIFGVPLKIIIGDSCYKYLCPHTEGTKEHQCSALETNNLHAEFKLHRQDNRIIPVIKTVLELEIHDRPHYVVTMFDITARKAIERQLAHAQKLESIGSLAAGIAHEINTPSQFIADNLRFISSSYESLSKLLTLSTAICESEANGHDIEGIAHRMNMLQETIDIKFLLEETPLAIAQSRAGIERITTIVQAMKRFSHPGSDSLRLADINEALKNTSEVCRNEWKYHSEIFFDLQPNLPLVPCLINDINQVFLNLIINAAHAVKKKYEEIQGKGKITIHTEVKGDHIIIQISDNGIGIPKALLERVFDPFFTTKDVGVGTGQGLALSYGIVTDRHKGTIEIQSREGIGTDCTISLPLGKSGEA</sequence>
<dbReference type="AlphaFoldDB" id="M1WJH4"/>
<dbReference type="EMBL" id="FO203427">
    <property type="protein sequence ID" value="CCH47901.1"/>
    <property type="molecule type" value="Genomic_DNA"/>
</dbReference>
<dbReference type="SUPFAM" id="SSF55785">
    <property type="entry name" value="PYP-like sensor domain (PAS domain)"/>
    <property type="match status" value="1"/>
</dbReference>
<dbReference type="PANTHER" id="PTHR43065">
    <property type="entry name" value="SENSOR HISTIDINE KINASE"/>
    <property type="match status" value="1"/>
</dbReference>
<reference evidence="6 7" key="1">
    <citation type="journal article" date="2013" name="PLoS ONE">
        <title>The first genomic and proteomic characterization of a deep-sea sulfate reducer: insights into the piezophilic lifestyle of Desulfovibrio piezophilus.</title>
        <authorList>
            <person name="Pradel N."/>
            <person name="Ji B."/>
            <person name="Gimenez G."/>
            <person name="Talla E."/>
            <person name="Lenoble P."/>
            <person name="Garel M."/>
            <person name="Tamburini C."/>
            <person name="Fourquet P."/>
            <person name="Lebrun R."/>
            <person name="Bertin P."/>
            <person name="Denis Y."/>
            <person name="Pophillat M."/>
            <person name="Barbe V."/>
            <person name="Ollivier B."/>
            <person name="Dolla A."/>
        </authorList>
    </citation>
    <scope>NUCLEOTIDE SEQUENCE [LARGE SCALE GENOMIC DNA]</scope>
    <source>
        <strain evidence="7">DSM 10523 / SB164P1</strain>
    </source>
</reference>
<accession>M1WJH4</accession>
<dbReference type="SMART" id="SM00387">
    <property type="entry name" value="HATPase_c"/>
    <property type="match status" value="1"/>
</dbReference>
<dbReference type="InterPro" id="IPR000014">
    <property type="entry name" value="PAS"/>
</dbReference>
<dbReference type="SUPFAM" id="SSF55874">
    <property type="entry name" value="ATPase domain of HSP90 chaperone/DNA topoisomerase II/histidine kinase"/>
    <property type="match status" value="1"/>
</dbReference>
<protein>
    <recommendedName>
        <fullName evidence="2">histidine kinase</fullName>
        <ecNumber evidence="2">2.7.13.3</ecNumber>
    </recommendedName>
</protein>
<evidence type="ECO:0000313" key="6">
    <source>
        <dbReference type="EMBL" id="CCH47901.1"/>
    </source>
</evidence>
<dbReference type="Gene3D" id="1.10.287.130">
    <property type="match status" value="1"/>
</dbReference>
<dbReference type="KEGG" id="dpi:BN4_10664"/>
<evidence type="ECO:0000259" key="4">
    <source>
        <dbReference type="PROSITE" id="PS50109"/>
    </source>
</evidence>
<dbReference type="HOGENOM" id="CLU_385765_0_0_7"/>
<keyword evidence="7" id="KW-1185">Reference proteome</keyword>
<organism evidence="6 7">
    <name type="scientific">Pseudodesulfovibrio piezophilus (strain DSM 21447 / JCM 15486 / C1TLV30)</name>
    <name type="common">Desulfovibrio piezophilus</name>
    <dbReference type="NCBI Taxonomy" id="1322246"/>
    <lineage>
        <taxon>Bacteria</taxon>
        <taxon>Pseudomonadati</taxon>
        <taxon>Thermodesulfobacteriota</taxon>
        <taxon>Desulfovibrionia</taxon>
        <taxon>Desulfovibrionales</taxon>
        <taxon>Desulfovibrionaceae</taxon>
    </lineage>
</organism>
<evidence type="ECO:0000259" key="5">
    <source>
        <dbReference type="PROSITE" id="PS50112"/>
    </source>
</evidence>
<evidence type="ECO:0000256" key="3">
    <source>
        <dbReference type="SAM" id="Phobius"/>
    </source>
</evidence>
<gene>
    <name evidence="6" type="ordered locus">BN4_10664</name>
</gene>
<dbReference type="PANTHER" id="PTHR43065:SF50">
    <property type="entry name" value="HISTIDINE KINASE"/>
    <property type="match status" value="1"/>
</dbReference>
<keyword evidence="3" id="KW-0812">Transmembrane</keyword>
<dbReference type="BioCyc" id="DPIE1322246:BN4_RS17005-MONOMER"/>
<dbReference type="InterPro" id="IPR004358">
    <property type="entry name" value="Sig_transdc_His_kin-like_C"/>
</dbReference>
<dbReference type="Gene3D" id="3.30.565.10">
    <property type="entry name" value="Histidine kinase-like ATPase, C-terminal domain"/>
    <property type="match status" value="1"/>
</dbReference>
<dbReference type="OrthoDB" id="9769169at2"/>
<dbReference type="GO" id="GO:0004673">
    <property type="term" value="F:protein histidine kinase activity"/>
    <property type="evidence" value="ECO:0007669"/>
    <property type="project" value="UniProtKB-EC"/>
</dbReference>
<comment type="catalytic activity">
    <reaction evidence="1">
        <text>ATP + protein L-histidine = ADP + protein N-phospho-L-histidine.</text>
        <dbReference type="EC" id="2.7.13.3"/>
    </reaction>
</comment>
<dbReference type="eggNOG" id="COG4191">
    <property type="taxonomic scope" value="Bacteria"/>
</dbReference>
<proteinExistence type="predicted"/>
<dbReference type="Pfam" id="PF02518">
    <property type="entry name" value="HATPase_c"/>
    <property type="match status" value="1"/>
</dbReference>
<evidence type="ECO:0000256" key="1">
    <source>
        <dbReference type="ARBA" id="ARBA00000085"/>
    </source>
</evidence>
<dbReference type="PRINTS" id="PR00344">
    <property type="entry name" value="BCTRLSENSOR"/>
</dbReference>
<reference evidence="7" key="2">
    <citation type="journal article" date="2013" name="Stand. Genomic Sci.">
        <title>Complete genome sequence of Desulfocapsa sulfexigens, a marine deltaproteobacterium specialized in disproportionating inorganic sulfur compounds.</title>
        <authorList>
            <person name="Finster K.W."/>
            <person name="Kjeldsen K.U."/>
            <person name="Kube M."/>
            <person name="Reinhardt R."/>
            <person name="Mussmann M."/>
            <person name="Amann R."/>
            <person name="Schreiber L."/>
        </authorList>
    </citation>
    <scope>NUCLEOTIDE SEQUENCE [LARGE SCALE GENOMIC DNA]</scope>
    <source>
        <strain evidence="7">DSM 10523 / SB164P1</strain>
    </source>
</reference>
<dbReference type="InterPro" id="IPR036890">
    <property type="entry name" value="HATPase_C_sf"/>
</dbReference>
<dbReference type="RefSeq" id="WP_015413955.1">
    <property type="nucleotide sequence ID" value="NC_020409.1"/>
</dbReference>
<dbReference type="Proteomes" id="UP000011724">
    <property type="component" value="Chromosome"/>
</dbReference>
<feature type="domain" description="Histidine kinase" evidence="4">
    <location>
        <begin position="456"/>
        <end position="712"/>
    </location>
</feature>